<dbReference type="RefSeq" id="XP_040971350.1">
    <property type="nucleotide sequence ID" value="XM_041115416.1"/>
</dbReference>
<name>A0ABM3BWB2_GOSHI</name>
<keyword evidence="3" id="KW-1185">Reference proteome</keyword>
<dbReference type="PANTHER" id="PTHR48475">
    <property type="entry name" value="RIBONUCLEASE H"/>
    <property type="match status" value="1"/>
</dbReference>
<feature type="domain" description="Reverse transcriptase/retrotransposon-derived protein RNase H-like" evidence="2">
    <location>
        <begin position="79"/>
        <end position="147"/>
    </location>
</feature>
<dbReference type="Proteomes" id="UP000818029">
    <property type="component" value="Chromosome A06"/>
</dbReference>
<evidence type="ECO:0000259" key="2">
    <source>
        <dbReference type="Pfam" id="PF17919"/>
    </source>
</evidence>
<organism evidence="3 4">
    <name type="scientific">Gossypium hirsutum</name>
    <name type="common">Upland cotton</name>
    <name type="synonym">Gossypium mexicanum</name>
    <dbReference type="NCBI Taxonomy" id="3635"/>
    <lineage>
        <taxon>Eukaryota</taxon>
        <taxon>Viridiplantae</taxon>
        <taxon>Streptophyta</taxon>
        <taxon>Embryophyta</taxon>
        <taxon>Tracheophyta</taxon>
        <taxon>Spermatophyta</taxon>
        <taxon>Magnoliopsida</taxon>
        <taxon>eudicotyledons</taxon>
        <taxon>Gunneridae</taxon>
        <taxon>Pentapetalae</taxon>
        <taxon>rosids</taxon>
        <taxon>malvids</taxon>
        <taxon>Malvales</taxon>
        <taxon>Malvaceae</taxon>
        <taxon>Malvoideae</taxon>
        <taxon>Gossypium</taxon>
    </lineage>
</organism>
<protein>
    <submittedName>
        <fullName evidence="4">Uncharacterized protein</fullName>
    </submittedName>
</protein>
<reference evidence="4" key="2">
    <citation type="submission" date="2025-08" db="UniProtKB">
        <authorList>
            <consortium name="RefSeq"/>
        </authorList>
    </citation>
    <scope>IDENTIFICATION</scope>
</reference>
<dbReference type="InterPro" id="IPR043502">
    <property type="entry name" value="DNA/RNA_pol_sf"/>
</dbReference>
<evidence type="ECO:0000313" key="4">
    <source>
        <dbReference type="RefSeq" id="XP_040971350.1"/>
    </source>
</evidence>
<dbReference type="InterPro" id="IPR036397">
    <property type="entry name" value="RNaseH_sf"/>
</dbReference>
<dbReference type="InterPro" id="IPR041577">
    <property type="entry name" value="RT_RNaseH_2"/>
</dbReference>
<dbReference type="SUPFAM" id="SSF56672">
    <property type="entry name" value="DNA/RNA polymerases"/>
    <property type="match status" value="1"/>
</dbReference>
<dbReference type="InterPro" id="IPR002156">
    <property type="entry name" value="RNaseH_domain"/>
</dbReference>
<dbReference type="Gene3D" id="3.30.70.270">
    <property type="match status" value="1"/>
</dbReference>
<dbReference type="Gene3D" id="3.30.420.10">
    <property type="entry name" value="Ribonuclease H-like superfamily/Ribonuclease H"/>
    <property type="match status" value="1"/>
</dbReference>
<proteinExistence type="predicted"/>
<dbReference type="SUPFAM" id="SSF53098">
    <property type="entry name" value="Ribonuclease H-like"/>
    <property type="match status" value="1"/>
</dbReference>
<dbReference type="InterPro" id="IPR043128">
    <property type="entry name" value="Rev_trsase/Diguanyl_cyclase"/>
</dbReference>
<evidence type="ECO:0000313" key="3">
    <source>
        <dbReference type="Proteomes" id="UP000818029"/>
    </source>
</evidence>
<dbReference type="GeneID" id="121230517"/>
<dbReference type="Pfam" id="PF17919">
    <property type="entry name" value="RT_RNaseH_2"/>
    <property type="match status" value="1"/>
</dbReference>
<gene>
    <name evidence="4" type="primary">LOC121230517</name>
</gene>
<feature type="domain" description="RNase H type-1" evidence="1">
    <location>
        <begin position="197"/>
        <end position="249"/>
    </location>
</feature>
<dbReference type="PANTHER" id="PTHR48475:SF1">
    <property type="entry name" value="RNASE H TYPE-1 DOMAIN-CONTAINING PROTEIN"/>
    <property type="match status" value="1"/>
</dbReference>
<reference evidence="3" key="1">
    <citation type="journal article" date="2020" name="Nat. Genet.">
        <title>Genomic diversifications of five Gossypium allopolyploid species and their impact on cotton improvement.</title>
        <authorList>
            <person name="Chen Z.J."/>
            <person name="Sreedasyam A."/>
            <person name="Ando A."/>
            <person name="Song Q."/>
            <person name="De Santiago L.M."/>
            <person name="Hulse-Kemp A.M."/>
            <person name="Ding M."/>
            <person name="Ye W."/>
            <person name="Kirkbride R.C."/>
            <person name="Jenkins J."/>
            <person name="Plott C."/>
            <person name="Lovell J."/>
            <person name="Lin Y.M."/>
            <person name="Vaughn R."/>
            <person name="Liu B."/>
            <person name="Simpson S."/>
            <person name="Scheffler B.E."/>
            <person name="Wen L."/>
            <person name="Saski C.A."/>
            <person name="Grover C.E."/>
            <person name="Hu G."/>
            <person name="Conover J.L."/>
            <person name="Carlson J.W."/>
            <person name="Shu S."/>
            <person name="Boston L.B."/>
            <person name="Williams M."/>
            <person name="Peterson D.G."/>
            <person name="McGee K."/>
            <person name="Jones D.C."/>
            <person name="Wendel J.F."/>
            <person name="Stelly D.M."/>
            <person name="Grimwood J."/>
            <person name="Schmutz J."/>
        </authorList>
    </citation>
    <scope>NUCLEOTIDE SEQUENCE [LARGE SCALE GENOMIC DNA]</scope>
    <source>
        <strain evidence="3">cv. TM-1</strain>
    </source>
</reference>
<dbReference type="Pfam" id="PF13456">
    <property type="entry name" value="RVT_3"/>
    <property type="match status" value="1"/>
</dbReference>
<accession>A0ABM3BWB2</accession>
<sequence>MIAKSRTEKEHIEVLRKLFIRLRKFQLKLNPTKCTFGARSEKLLGFVVSEKGIEINSDKLRAIQELSPLRTQKEVRGEWDEECQKAFDKVKEYLSSPLVLSPPSSDRPLILYLIVFGNSMGCVLRQHDGLRRKEKAIYYLNKKFTEFVKGSAIADFLASRALEDYEPLNFDFPNEEIMYVAVAEEDNAKGHCWKLNFDAASNVVEYEACIMGLRADIKCKIKSLEVYRDSALVIYQLRGEWEIRDAKLINYKRWGDPYKRRKDQVLLRYVDAGESKKILEEVHEVIDYFTNWVKAASYASVTKPTVSKFLKEEIICRYGMPEKIISDNALNLNNSTITENFYWATPFSLAYGMEAVLPIEVEIPSLRAYDKKVRPREFHEGDLVLKKILPIQKDFRGKWIPNWEGPYVVKKAFSGGALILAKMDGRNLPNLVNSDSIKKYYT</sequence>
<dbReference type="InterPro" id="IPR012337">
    <property type="entry name" value="RNaseH-like_sf"/>
</dbReference>
<evidence type="ECO:0000259" key="1">
    <source>
        <dbReference type="Pfam" id="PF13456"/>
    </source>
</evidence>